<reference evidence="2 3" key="1">
    <citation type="submission" date="2018-12" db="EMBL/GenBank/DDBJ databases">
        <title>Comparitive functional genomics of dry heat resistant strains isolated from the viking spacecraft.</title>
        <authorList>
            <person name="Seuylemezian A."/>
            <person name="Vaishampayan P."/>
        </authorList>
    </citation>
    <scope>NUCLEOTIDE SEQUENCE [LARGE SCALE GENOMIC DNA]</scope>
    <source>
        <strain evidence="2 3">M6-11</strain>
    </source>
</reference>
<sequence length="247" mass="27600">MKGGWPVNSNDFEVLRKPFISGRQSPSKLGSILPLAAVAQTGLYALQYWVTSAQTVHPKKDDILQWHFWITALLVALSLIYSIPPVYRKFERGQYLISILVSQNIFAVNGYLIALFILGLNGTGISPQRLMTTTWITLGIGAAVFLLSAIRFRSKLKEGAYRAGTRVDQARENLEYRSYLPIAAAAGLGIVITMQSYIRATGLEGLNEMTAIILGLASFYVMLVVLPEQLVILYCKYCYPEFNFYIK</sequence>
<organism evidence="2 3">
    <name type="scientific">Bhargavaea beijingensis</name>
    <dbReference type="NCBI Taxonomy" id="426756"/>
    <lineage>
        <taxon>Bacteria</taxon>
        <taxon>Bacillati</taxon>
        <taxon>Bacillota</taxon>
        <taxon>Bacilli</taxon>
        <taxon>Bacillales</taxon>
        <taxon>Caryophanaceae</taxon>
        <taxon>Bhargavaea</taxon>
    </lineage>
</organism>
<feature type="transmembrane region" description="Helical" evidence="1">
    <location>
        <begin position="132"/>
        <end position="152"/>
    </location>
</feature>
<keyword evidence="3" id="KW-1185">Reference proteome</keyword>
<evidence type="ECO:0000256" key="1">
    <source>
        <dbReference type="SAM" id="Phobius"/>
    </source>
</evidence>
<dbReference type="Proteomes" id="UP000272481">
    <property type="component" value="Unassembled WGS sequence"/>
</dbReference>
<keyword evidence="1" id="KW-1133">Transmembrane helix</keyword>
<protein>
    <submittedName>
        <fullName evidence="2">Uncharacterized protein</fullName>
    </submittedName>
</protein>
<feature type="transmembrane region" description="Helical" evidence="1">
    <location>
        <begin position="95"/>
        <end position="120"/>
    </location>
</feature>
<accession>A0ABX9ZFB3</accession>
<keyword evidence="1" id="KW-0812">Transmembrane</keyword>
<dbReference type="EMBL" id="RWGW01000005">
    <property type="protein sequence ID" value="RSK35742.1"/>
    <property type="molecule type" value="Genomic_DNA"/>
</dbReference>
<proteinExistence type="predicted"/>
<evidence type="ECO:0000313" key="2">
    <source>
        <dbReference type="EMBL" id="RSK35742.1"/>
    </source>
</evidence>
<evidence type="ECO:0000313" key="3">
    <source>
        <dbReference type="Proteomes" id="UP000272481"/>
    </source>
</evidence>
<name>A0ABX9ZFB3_9BACL</name>
<feature type="transmembrane region" description="Helical" evidence="1">
    <location>
        <begin position="179"/>
        <end position="198"/>
    </location>
</feature>
<feature type="transmembrane region" description="Helical" evidence="1">
    <location>
        <begin position="63"/>
        <end position="83"/>
    </location>
</feature>
<feature type="transmembrane region" description="Helical" evidence="1">
    <location>
        <begin position="210"/>
        <end position="235"/>
    </location>
</feature>
<comment type="caution">
    <text evidence="2">The sequence shown here is derived from an EMBL/GenBank/DDBJ whole genome shotgun (WGS) entry which is preliminary data.</text>
</comment>
<keyword evidence="1" id="KW-0472">Membrane</keyword>
<gene>
    <name evidence="2" type="ORF">EJA12_03960</name>
</gene>
<feature type="transmembrane region" description="Helical" evidence="1">
    <location>
        <begin position="32"/>
        <end position="51"/>
    </location>
</feature>